<dbReference type="InterPro" id="IPR036388">
    <property type="entry name" value="WH-like_DNA-bd_sf"/>
</dbReference>
<evidence type="ECO:0000259" key="5">
    <source>
        <dbReference type="PROSITE" id="PS51755"/>
    </source>
</evidence>
<evidence type="ECO:0000313" key="6">
    <source>
        <dbReference type="EMBL" id="MBD8502157.1"/>
    </source>
</evidence>
<dbReference type="PROSITE" id="PS50110">
    <property type="entry name" value="RESPONSE_REGULATORY"/>
    <property type="match status" value="1"/>
</dbReference>
<dbReference type="PROSITE" id="PS51755">
    <property type="entry name" value="OMPR_PHOB"/>
    <property type="match status" value="1"/>
</dbReference>
<feature type="domain" description="Response regulatory" evidence="4">
    <location>
        <begin position="9"/>
        <end position="122"/>
    </location>
</feature>
<dbReference type="InterPro" id="IPR001867">
    <property type="entry name" value="OmpR/PhoB-type_DNA-bd"/>
</dbReference>
<evidence type="ECO:0000259" key="4">
    <source>
        <dbReference type="PROSITE" id="PS50110"/>
    </source>
</evidence>
<keyword evidence="7" id="KW-1185">Reference proteome</keyword>
<dbReference type="Gene3D" id="6.10.250.690">
    <property type="match status" value="1"/>
</dbReference>
<dbReference type="InterPro" id="IPR039420">
    <property type="entry name" value="WalR-like"/>
</dbReference>
<protein>
    <submittedName>
        <fullName evidence="6">Two-component system response regulator KdpE</fullName>
    </submittedName>
</protein>
<organism evidence="6 7">
    <name type="scientific">Thauera sedimentorum</name>
    <dbReference type="NCBI Taxonomy" id="2767595"/>
    <lineage>
        <taxon>Bacteria</taxon>
        <taxon>Pseudomonadati</taxon>
        <taxon>Pseudomonadota</taxon>
        <taxon>Betaproteobacteria</taxon>
        <taxon>Rhodocyclales</taxon>
        <taxon>Zoogloeaceae</taxon>
        <taxon>Thauera</taxon>
    </lineage>
</organism>
<accession>A0ABR9B709</accession>
<dbReference type="PANTHER" id="PTHR48111:SF50">
    <property type="entry name" value="KDP OPERON TRANSCRIPTIONAL REGULATORY PROTEIN KDPE"/>
    <property type="match status" value="1"/>
</dbReference>
<dbReference type="NCBIfam" id="NF007820">
    <property type="entry name" value="PRK10529.1"/>
    <property type="match status" value="1"/>
</dbReference>
<feature type="modified residue" description="4-aspartylphosphate" evidence="2">
    <location>
        <position position="58"/>
    </location>
</feature>
<dbReference type="InterPro" id="IPR001789">
    <property type="entry name" value="Sig_transdc_resp-reg_receiver"/>
</dbReference>
<keyword evidence="2" id="KW-0597">Phosphoprotein</keyword>
<dbReference type="CDD" id="cd17620">
    <property type="entry name" value="REC_OmpR_KdpE-like"/>
    <property type="match status" value="1"/>
</dbReference>
<dbReference type="PANTHER" id="PTHR48111">
    <property type="entry name" value="REGULATOR OF RPOS"/>
    <property type="match status" value="1"/>
</dbReference>
<dbReference type="Proteomes" id="UP000603602">
    <property type="component" value="Unassembled WGS sequence"/>
</dbReference>
<evidence type="ECO:0000256" key="1">
    <source>
        <dbReference type="ARBA" id="ARBA00023125"/>
    </source>
</evidence>
<dbReference type="Gene3D" id="1.10.10.10">
    <property type="entry name" value="Winged helix-like DNA-binding domain superfamily/Winged helix DNA-binding domain"/>
    <property type="match status" value="1"/>
</dbReference>
<dbReference type="SUPFAM" id="SSF52172">
    <property type="entry name" value="CheY-like"/>
    <property type="match status" value="1"/>
</dbReference>
<sequence length="231" mass="25319">MKSAAPAPVVVVVEDEPQIRRFLRGALAASDCQVVEAANGERGLIEARARKPDLVIVDLGLPDMDGIELIRTLRGWSTVPVLILSARTDEADKVAALDAGADDYLTKPFGVAELLARLRALLRRTALARSGEPAVARFGDVEVDLAQRSVRRAGEAVHLTPIEYKLLAHLVANAGRVLTHRHLLAEVWGPNHVEHTHYLRVHMASLRRKLEATPAFPRHLLTETGIGYRLV</sequence>
<dbReference type="Gene3D" id="3.40.50.2300">
    <property type="match status" value="1"/>
</dbReference>
<dbReference type="SMART" id="SM00862">
    <property type="entry name" value="Trans_reg_C"/>
    <property type="match status" value="1"/>
</dbReference>
<gene>
    <name evidence="6" type="primary">kdpE</name>
    <name evidence="6" type="ORF">IFO67_04620</name>
</gene>
<dbReference type="CDD" id="cd00383">
    <property type="entry name" value="trans_reg_C"/>
    <property type="match status" value="1"/>
</dbReference>
<dbReference type="InterPro" id="IPR011006">
    <property type="entry name" value="CheY-like_superfamily"/>
</dbReference>
<dbReference type="RefSeq" id="WP_187716952.1">
    <property type="nucleotide sequence ID" value="NZ_JACTAH010000001.1"/>
</dbReference>
<dbReference type="EMBL" id="JACYTO010000001">
    <property type="protein sequence ID" value="MBD8502157.1"/>
    <property type="molecule type" value="Genomic_DNA"/>
</dbReference>
<comment type="caution">
    <text evidence="6">The sequence shown here is derived from an EMBL/GenBank/DDBJ whole genome shotgun (WGS) entry which is preliminary data.</text>
</comment>
<dbReference type="Pfam" id="PF00072">
    <property type="entry name" value="Response_reg"/>
    <property type="match status" value="1"/>
</dbReference>
<name>A0ABR9B709_9RHOO</name>
<proteinExistence type="predicted"/>
<dbReference type="SMART" id="SM00448">
    <property type="entry name" value="REC"/>
    <property type="match status" value="1"/>
</dbReference>
<evidence type="ECO:0000256" key="2">
    <source>
        <dbReference type="PROSITE-ProRule" id="PRU00169"/>
    </source>
</evidence>
<evidence type="ECO:0000313" key="7">
    <source>
        <dbReference type="Proteomes" id="UP000603602"/>
    </source>
</evidence>
<feature type="domain" description="OmpR/PhoB-type" evidence="5">
    <location>
        <begin position="133"/>
        <end position="231"/>
    </location>
</feature>
<evidence type="ECO:0000256" key="3">
    <source>
        <dbReference type="PROSITE-ProRule" id="PRU01091"/>
    </source>
</evidence>
<reference evidence="7" key="1">
    <citation type="submission" date="2023-07" db="EMBL/GenBank/DDBJ databases">
        <title>Thauera sp. CAU 1555 isolated from sand of Yaerae Beach.</title>
        <authorList>
            <person name="Kim W."/>
        </authorList>
    </citation>
    <scope>NUCLEOTIDE SEQUENCE [LARGE SCALE GENOMIC DNA]</scope>
    <source>
        <strain evidence="7">CAU 1555</strain>
    </source>
</reference>
<dbReference type="Pfam" id="PF00486">
    <property type="entry name" value="Trans_reg_C"/>
    <property type="match status" value="1"/>
</dbReference>
<keyword evidence="1 3" id="KW-0238">DNA-binding</keyword>
<feature type="DNA-binding region" description="OmpR/PhoB-type" evidence="3">
    <location>
        <begin position="133"/>
        <end position="231"/>
    </location>
</feature>